<evidence type="ECO:0000313" key="1">
    <source>
        <dbReference type="EMBL" id="EJF83348.1"/>
    </source>
</evidence>
<comment type="caution">
    <text evidence="1">The sequence shown here is derived from an EMBL/GenBank/DDBJ whole genome shotgun (WGS) entry which is preliminary data.</text>
</comment>
<reference evidence="1 2" key="1">
    <citation type="submission" date="2012-03" db="EMBL/GenBank/DDBJ databases">
        <title>The Genome Sequence of Bartonella elizabethae Re6043vi.</title>
        <authorList>
            <consortium name="The Broad Institute Genome Sequencing Platform"/>
            <consortium name="The Broad Institute Genome Sequencing Center for Infectious Disease"/>
            <person name="Feldgarden M."/>
            <person name="Kirby J."/>
            <person name="Kosoy M."/>
            <person name="Birtles R."/>
            <person name="Probert W.S."/>
            <person name="Chiaraviglio L."/>
            <person name="Young S.K."/>
            <person name="Zeng Q."/>
            <person name="Gargeya S."/>
            <person name="Fitzgerald M."/>
            <person name="Haas B."/>
            <person name="Abouelleil A."/>
            <person name="Alvarado L."/>
            <person name="Arachchi H.M."/>
            <person name="Berlin A."/>
            <person name="Chapman S.B."/>
            <person name="Gearin G."/>
            <person name="Goldberg J."/>
            <person name="Griggs A."/>
            <person name="Gujja S."/>
            <person name="Hansen M."/>
            <person name="Heiman D."/>
            <person name="Howarth C."/>
            <person name="Larimer J."/>
            <person name="Lui A."/>
            <person name="MacDonald P.J.P."/>
            <person name="McCowen C."/>
            <person name="Montmayeur A."/>
            <person name="Murphy C."/>
            <person name="Neiman D."/>
            <person name="Pearson M."/>
            <person name="Priest M."/>
            <person name="Roberts A."/>
            <person name="Saif S."/>
            <person name="Shea T."/>
            <person name="Sisk P."/>
            <person name="Stolte C."/>
            <person name="Sykes S."/>
            <person name="Wortman J."/>
            <person name="Nusbaum C."/>
            <person name="Birren B."/>
        </authorList>
    </citation>
    <scope>NUCLEOTIDE SEQUENCE [LARGE SCALE GENOMIC DNA]</scope>
    <source>
        <strain evidence="1 2">Re6043vi</strain>
    </source>
</reference>
<proteinExistence type="predicted"/>
<protein>
    <submittedName>
        <fullName evidence="1">Uncharacterized protein</fullName>
    </submittedName>
</protein>
<dbReference type="Proteomes" id="UP000008942">
    <property type="component" value="Unassembled WGS sequence"/>
</dbReference>
<organism evidence="1 2">
    <name type="scientific">Bartonella elizabethae Re6043vi</name>
    <dbReference type="NCBI Taxonomy" id="1094554"/>
    <lineage>
        <taxon>Bacteria</taxon>
        <taxon>Pseudomonadati</taxon>
        <taxon>Pseudomonadota</taxon>
        <taxon>Alphaproteobacteria</taxon>
        <taxon>Hyphomicrobiales</taxon>
        <taxon>Bartonellaceae</taxon>
        <taxon>Bartonella</taxon>
    </lineage>
</organism>
<accession>A0ABN0GJ95</accession>
<keyword evidence="2" id="KW-1185">Reference proteome</keyword>
<name>A0ABN0GJ95_BAREL</name>
<sequence>MKNQNIVLIVYRVLFSCPKTPSFMGIYPLLKDCVNFYTEVFFVSIWDEYFEAKFAYRISCASAKRGGLAETGVLTDHY</sequence>
<dbReference type="EMBL" id="AILW01000004">
    <property type="protein sequence ID" value="EJF83348.1"/>
    <property type="molecule type" value="Genomic_DNA"/>
</dbReference>
<gene>
    <name evidence="1" type="ORF">MCU_01033</name>
</gene>
<evidence type="ECO:0000313" key="2">
    <source>
        <dbReference type="Proteomes" id="UP000008942"/>
    </source>
</evidence>